<organism evidence="2 3">
    <name type="scientific">Microcebus murinus</name>
    <name type="common">Gray mouse lemur</name>
    <name type="synonym">Lemur murinus</name>
    <dbReference type="NCBI Taxonomy" id="30608"/>
    <lineage>
        <taxon>Eukaryota</taxon>
        <taxon>Metazoa</taxon>
        <taxon>Chordata</taxon>
        <taxon>Craniata</taxon>
        <taxon>Vertebrata</taxon>
        <taxon>Euteleostomi</taxon>
        <taxon>Mammalia</taxon>
        <taxon>Eutheria</taxon>
        <taxon>Euarchontoglires</taxon>
        <taxon>Primates</taxon>
        <taxon>Strepsirrhini</taxon>
        <taxon>Lemuriformes</taxon>
        <taxon>Cheirogaleidae</taxon>
        <taxon>Microcebus</taxon>
    </lineage>
</organism>
<keyword evidence="1" id="KW-1133">Transmembrane helix</keyword>
<dbReference type="GO" id="GO:0005784">
    <property type="term" value="C:Sec61 translocon complex"/>
    <property type="evidence" value="ECO:0007669"/>
    <property type="project" value="TreeGrafter"/>
</dbReference>
<dbReference type="AlphaFoldDB" id="A0A8C5Y921"/>
<dbReference type="PANTHER" id="PTHR20952:SF0">
    <property type="entry name" value="ADP-RIBOSYLATION FACTOR-LIKE PROTEIN 6-INTERACTING PROTEIN 1"/>
    <property type="match status" value="1"/>
</dbReference>
<keyword evidence="1" id="KW-0472">Membrane</keyword>
<evidence type="ECO:0000313" key="3">
    <source>
        <dbReference type="Proteomes" id="UP000694394"/>
    </source>
</evidence>
<keyword evidence="3" id="KW-1185">Reference proteome</keyword>
<dbReference type="GeneTree" id="ENSGT00940000154937"/>
<evidence type="ECO:0000313" key="2">
    <source>
        <dbReference type="Ensembl" id="ENSMICP00000047947.1"/>
    </source>
</evidence>
<dbReference type="InterPro" id="IPR052114">
    <property type="entry name" value="ER_autophagy_membrane_reg"/>
</dbReference>
<reference evidence="2" key="2">
    <citation type="submission" date="2025-08" db="UniProtKB">
        <authorList>
            <consortium name="Ensembl"/>
        </authorList>
    </citation>
    <scope>IDENTIFICATION</scope>
</reference>
<reference evidence="2" key="1">
    <citation type="submission" date="2016-12" db="EMBL/GenBank/DDBJ databases">
        <title>Mouse lemur reference genome and diversity panel.</title>
        <authorList>
            <person name="Harris R."/>
            <person name="Larsen P."/>
            <person name="Liu Y."/>
            <person name="Hughes D.S."/>
            <person name="Murali S."/>
            <person name="Raveendran M."/>
            <person name="Korchina V."/>
            <person name="Wang M."/>
            <person name="Jhangiani S."/>
            <person name="Bandaranaike D."/>
            <person name="Bellair M."/>
            <person name="Blankenburg K."/>
            <person name="Chao H."/>
            <person name="Dahdouli M."/>
            <person name="Dinh H."/>
            <person name="Doddapaneni H."/>
            <person name="English A."/>
            <person name="Firestine M."/>
            <person name="Gnanaolivu R."/>
            <person name="Gross S."/>
            <person name="Hernandez B."/>
            <person name="Javaid M."/>
            <person name="Jayaseelan J."/>
            <person name="Jones J."/>
            <person name="Khan Z."/>
            <person name="Kovar C."/>
            <person name="Kurapati P."/>
            <person name="Le B."/>
            <person name="Lee S."/>
            <person name="Li M."/>
            <person name="Mathew T."/>
            <person name="Narasimhan A."/>
            <person name="Ngo D."/>
            <person name="Nguyen L."/>
            <person name="Okwuonu G."/>
            <person name="Ongeri F."/>
            <person name="Osuji N."/>
            <person name="Pu L.-L."/>
            <person name="Puazo M."/>
            <person name="Quiroz J."/>
            <person name="Raj R."/>
            <person name="Rajbhandari K."/>
            <person name="Reid J.G."/>
            <person name="Santibanez J."/>
            <person name="Sexton D."/>
            <person name="Skinner E."/>
            <person name="Vee V."/>
            <person name="Weissenberger G."/>
            <person name="Wu Y."/>
            <person name="Xin Y."/>
            <person name="Han Y."/>
            <person name="Campbell C."/>
            <person name="Brown A."/>
            <person name="Sullivan B."/>
            <person name="Shelton J."/>
            <person name="Brown S."/>
            <person name="Dudchenko O."/>
            <person name="Machol I."/>
            <person name="Durand N."/>
            <person name="Shamim M."/>
            <person name="Lieberman A."/>
            <person name="Muzny D.M."/>
            <person name="Richards S."/>
            <person name="Yoder A."/>
            <person name="Worley K.C."/>
            <person name="Rogers J."/>
            <person name="Gibbs R.A."/>
        </authorList>
    </citation>
    <scope>NUCLEOTIDE SEQUENCE [LARGE SCALE GENOMIC DNA]</scope>
</reference>
<gene>
    <name evidence="2" type="primary">LOC105871845</name>
</gene>
<proteinExistence type="predicted"/>
<dbReference type="EMBL" id="ABDC03001639">
    <property type="status" value="NOT_ANNOTATED_CDS"/>
    <property type="molecule type" value="Genomic_DNA"/>
</dbReference>
<dbReference type="PANTHER" id="PTHR20952">
    <property type="entry name" value="ADP-RIBOSYLATION-LIKE FACTOR 6-INTERACTING PROTEIN"/>
    <property type="match status" value="1"/>
</dbReference>
<protein>
    <recommendedName>
        <fullName evidence="4">Small integral membrane protein 15</fullName>
    </recommendedName>
</protein>
<name>A0A8C5Y921_MICMU</name>
<accession>A0A8C5Y921</accession>
<dbReference type="GO" id="GO:0006613">
    <property type="term" value="P:cotranslational protein targeting to membrane"/>
    <property type="evidence" value="ECO:0007669"/>
    <property type="project" value="TreeGrafter"/>
</dbReference>
<evidence type="ECO:0008006" key="4">
    <source>
        <dbReference type="Google" id="ProtNLM"/>
    </source>
</evidence>
<keyword evidence="1" id="KW-0812">Transmembrane</keyword>
<feature type="transmembrane region" description="Helical" evidence="1">
    <location>
        <begin position="32"/>
        <end position="49"/>
    </location>
</feature>
<sequence>MAEGDNWSTNLLAAGTASLEEQLQGFLRWERAWSPPAIMVTFLLLLPGLNQHGIISKYIGMAKREINKLLKQKEKKNE</sequence>
<dbReference type="Ensembl" id="ENSMICT00000068098.1">
    <property type="protein sequence ID" value="ENSMICP00000047947.1"/>
    <property type="gene ID" value="ENSMICG00000028212.2"/>
</dbReference>
<dbReference type="Proteomes" id="UP000694394">
    <property type="component" value="Chromosome 2"/>
</dbReference>
<reference evidence="2" key="3">
    <citation type="submission" date="2025-09" db="UniProtKB">
        <authorList>
            <consortium name="Ensembl"/>
        </authorList>
    </citation>
    <scope>IDENTIFICATION</scope>
</reference>
<evidence type="ECO:0000256" key="1">
    <source>
        <dbReference type="SAM" id="Phobius"/>
    </source>
</evidence>